<accession>A0A1H8YLM9</accession>
<proteinExistence type="predicted"/>
<gene>
    <name evidence="1" type="ORF">SAMN04489732_12427</name>
</gene>
<sequence>MDQVAAGTKIDELSAELKALRKGLGIQAPNLPLHVGALLRQVCGIQDDDSPGTVRDKVAETVRSLIKRLPESQREVARLVFGFGTPAGQRYTDRLTQLGTGADRNVRTMQRRADDVVYLIAETAYAAPGRLTHAGRKDPWHTSALAVRLTLGGTGAEVFETRRIISHVDGLEEIEHSVSLARPLQPGQPLPTLEGLGIDVVAGGEVHSERMVSSTRVAFRLRPPHPLDTGDQHEFFFRIRVDEFPSPFYCCTPEYPCESFDLNVRFDRRRLPARLWRIDGEFSKDAEDPLAPRKPLWPDTVGEVHTSFHDLEPARSYGLGWQPAG</sequence>
<dbReference type="EMBL" id="FOEF01000024">
    <property type="protein sequence ID" value="SEP53056.1"/>
    <property type="molecule type" value="Genomic_DNA"/>
</dbReference>
<name>A0A1H8YLM9_9PSEU</name>
<evidence type="ECO:0000313" key="1">
    <source>
        <dbReference type="EMBL" id="SEP53056.1"/>
    </source>
</evidence>
<dbReference type="Proteomes" id="UP000198582">
    <property type="component" value="Unassembled WGS sequence"/>
</dbReference>
<organism evidence="1 2">
    <name type="scientific">Amycolatopsis saalfeldensis</name>
    <dbReference type="NCBI Taxonomy" id="394193"/>
    <lineage>
        <taxon>Bacteria</taxon>
        <taxon>Bacillati</taxon>
        <taxon>Actinomycetota</taxon>
        <taxon>Actinomycetes</taxon>
        <taxon>Pseudonocardiales</taxon>
        <taxon>Pseudonocardiaceae</taxon>
        <taxon>Amycolatopsis</taxon>
    </lineage>
</organism>
<protein>
    <submittedName>
        <fullName evidence="1">Uncharacterized protein</fullName>
    </submittedName>
</protein>
<dbReference type="AlphaFoldDB" id="A0A1H8YLM9"/>
<evidence type="ECO:0000313" key="2">
    <source>
        <dbReference type="Proteomes" id="UP000198582"/>
    </source>
</evidence>
<dbReference type="RefSeq" id="WP_091627352.1">
    <property type="nucleotide sequence ID" value="NZ_FOEF01000024.1"/>
</dbReference>
<dbReference type="OrthoDB" id="3805675at2"/>
<reference evidence="1 2" key="1">
    <citation type="submission" date="2016-10" db="EMBL/GenBank/DDBJ databases">
        <authorList>
            <person name="de Groot N.N."/>
        </authorList>
    </citation>
    <scope>NUCLEOTIDE SEQUENCE [LARGE SCALE GENOMIC DNA]</scope>
    <source>
        <strain evidence="1 2">DSM 44993</strain>
    </source>
</reference>
<keyword evidence="2" id="KW-1185">Reference proteome</keyword>